<evidence type="ECO:0000256" key="6">
    <source>
        <dbReference type="SAM" id="MobiDB-lite"/>
    </source>
</evidence>
<evidence type="ECO:0000256" key="2">
    <source>
        <dbReference type="ARBA" id="ARBA00022723"/>
    </source>
</evidence>
<evidence type="ECO:0000256" key="3">
    <source>
        <dbReference type="ARBA" id="ARBA00022771"/>
    </source>
</evidence>
<protein>
    <submittedName>
        <fullName evidence="9">Zf-C3HC-domain-containing protein</fullName>
    </submittedName>
</protein>
<dbReference type="Proteomes" id="UP000799428">
    <property type="component" value="Unassembled WGS sequence"/>
</dbReference>
<feature type="compositionally biased region" description="Basic and acidic residues" evidence="6">
    <location>
        <begin position="495"/>
        <end position="507"/>
    </location>
</feature>
<dbReference type="Pfam" id="PF08600">
    <property type="entry name" value="NuBaID_C"/>
    <property type="match status" value="1"/>
</dbReference>
<evidence type="ECO:0000256" key="1">
    <source>
        <dbReference type="ARBA" id="ARBA00004123"/>
    </source>
</evidence>
<dbReference type="PANTHER" id="PTHR15835">
    <property type="entry name" value="NUCLEAR-INTERACTING PARTNER OF ALK"/>
    <property type="match status" value="1"/>
</dbReference>
<accession>A0A6G1K0S8</accession>
<feature type="compositionally biased region" description="Polar residues" evidence="6">
    <location>
        <begin position="118"/>
        <end position="132"/>
    </location>
</feature>
<evidence type="ECO:0000313" key="9">
    <source>
        <dbReference type="EMBL" id="KAF2706476.1"/>
    </source>
</evidence>
<dbReference type="PANTHER" id="PTHR15835:SF6">
    <property type="entry name" value="ZINC FINGER C3HC-TYPE PROTEIN 1"/>
    <property type="match status" value="1"/>
</dbReference>
<feature type="compositionally biased region" description="Basic and acidic residues" evidence="6">
    <location>
        <begin position="449"/>
        <end position="460"/>
    </location>
</feature>
<comment type="subcellular location">
    <subcellularLocation>
        <location evidence="1">Nucleus</location>
    </subcellularLocation>
</comment>
<sequence length="507" mass="56540">MDTNQPALATTKRKFNRLLDNLTASASTTSAPTTSLASTLDKSNNPSEISLAMSQTDPATPDPPNKRSRTSDVGEERPKSASGNDRIKALQDKLFTPRVEINRFAGAGLRSVGGTVKTPAQPTTPRKTPNFAPYSQEQFLGRLKTFADVKKWTHKPDRISEVEWAKRGWVCDTWNTVACKGGCEQRVVVKLRPKRKDREGKEIQMSEDLAVKITEGLVERYYDLILDGHHEDCLWRKAGCKDEIYHIPIPSRAKSSAELLDRYQSLKAISSELPLLENITYPEPSISDILKRIPATFWNVPGSTTPHEPPISSTDMTAFTFALFGWSGVSESKISLATCSHCFQRIGLWLSADARLKEMSTKLSVPLSTLRLNLLESHREHCPWKNPETQGNPKNGPIEDMPGWQTLEYMLVGKKKEARPITELMGDESRYSVDMGRDSMDSAAMSMADADKGDSLNEKWKKFKAKLRRTTSRKSMKSMKSSKSVKSAKSVKSVGGDKDQENEAAKK</sequence>
<keyword evidence="4" id="KW-0862">Zinc</keyword>
<name>A0A6G1K0S8_9PLEO</name>
<evidence type="ECO:0000256" key="5">
    <source>
        <dbReference type="ARBA" id="ARBA00023242"/>
    </source>
</evidence>
<evidence type="ECO:0000256" key="4">
    <source>
        <dbReference type="ARBA" id="ARBA00022833"/>
    </source>
</evidence>
<feature type="compositionally biased region" description="Basic residues" evidence="6">
    <location>
        <begin position="461"/>
        <end position="477"/>
    </location>
</feature>
<feature type="compositionally biased region" description="Low complexity" evidence="6">
    <location>
        <begin position="478"/>
        <end position="494"/>
    </location>
</feature>
<evidence type="ECO:0000259" key="8">
    <source>
        <dbReference type="Pfam" id="PF08600"/>
    </source>
</evidence>
<evidence type="ECO:0000313" key="10">
    <source>
        <dbReference type="Proteomes" id="UP000799428"/>
    </source>
</evidence>
<dbReference type="GO" id="GO:0008270">
    <property type="term" value="F:zinc ion binding"/>
    <property type="evidence" value="ECO:0007669"/>
    <property type="project" value="UniProtKB-KW"/>
</dbReference>
<dbReference type="InterPro" id="IPR012935">
    <property type="entry name" value="NuBaID_N"/>
</dbReference>
<feature type="compositionally biased region" description="Basic and acidic residues" evidence="6">
    <location>
        <begin position="69"/>
        <end position="87"/>
    </location>
</feature>
<feature type="domain" description="NuBaID C-terminal" evidence="8">
    <location>
        <begin position="318"/>
        <end position="412"/>
    </location>
</feature>
<dbReference type="OrthoDB" id="2592092at2759"/>
<evidence type="ECO:0000259" key="7">
    <source>
        <dbReference type="Pfam" id="PF07967"/>
    </source>
</evidence>
<dbReference type="EMBL" id="MU005776">
    <property type="protein sequence ID" value="KAF2706476.1"/>
    <property type="molecule type" value="Genomic_DNA"/>
</dbReference>
<feature type="region of interest" description="Disordered" evidence="6">
    <location>
        <begin position="23"/>
        <end position="87"/>
    </location>
</feature>
<reference evidence="9" key="1">
    <citation type="journal article" date="2020" name="Stud. Mycol.">
        <title>101 Dothideomycetes genomes: a test case for predicting lifestyles and emergence of pathogens.</title>
        <authorList>
            <person name="Haridas S."/>
            <person name="Albert R."/>
            <person name="Binder M."/>
            <person name="Bloem J."/>
            <person name="Labutti K."/>
            <person name="Salamov A."/>
            <person name="Andreopoulos B."/>
            <person name="Baker S."/>
            <person name="Barry K."/>
            <person name="Bills G."/>
            <person name="Bluhm B."/>
            <person name="Cannon C."/>
            <person name="Castanera R."/>
            <person name="Culley D."/>
            <person name="Daum C."/>
            <person name="Ezra D."/>
            <person name="Gonzalez J."/>
            <person name="Henrissat B."/>
            <person name="Kuo A."/>
            <person name="Liang C."/>
            <person name="Lipzen A."/>
            <person name="Lutzoni F."/>
            <person name="Magnuson J."/>
            <person name="Mondo S."/>
            <person name="Nolan M."/>
            <person name="Ohm R."/>
            <person name="Pangilinan J."/>
            <person name="Park H.-J."/>
            <person name="Ramirez L."/>
            <person name="Alfaro M."/>
            <person name="Sun H."/>
            <person name="Tritt A."/>
            <person name="Yoshinaga Y."/>
            <person name="Zwiers L.-H."/>
            <person name="Turgeon B."/>
            <person name="Goodwin S."/>
            <person name="Spatafora J."/>
            <person name="Crous P."/>
            <person name="Grigoriev I."/>
        </authorList>
    </citation>
    <scope>NUCLEOTIDE SEQUENCE</scope>
    <source>
        <strain evidence="9">CBS 279.74</strain>
    </source>
</reference>
<feature type="domain" description="C3HC-type" evidence="7">
    <location>
        <begin position="133"/>
        <end position="276"/>
    </location>
</feature>
<gene>
    <name evidence="9" type="ORF">K504DRAFT_484111</name>
</gene>
<organism evidence="9 10">
    <name type="scientific">Pleomassaria siparia CBS 279.74</name>
    <dbReference type="NCBI Taxonomy" id="1314801"/>
    <lineage>
        <taxon>Eukaryota</taxon>
        <taxon>Fungi</taxon>
        <taxon>Dikarya</taxon>
        <taxon>Ascomycota</taxon>
        <taxon>Pezizomycotina</taxon>
        <taxon>Dothideomycetes</taxon>
        <taxon>Pleosporomycetidae</taxon>
        <taxon>Pleosporales</taxon>
        <taxon>Pleomassariaceae</taxon>
        <taxon>Pleomassaria</taxon>
    </lineage>
</organism>
<feature type="region of interest" description="Disordered" evidence="6">
    <location>
        <begin position="445"/>
        <end position="507"/>
    </location>
</feature>
<feature type="compositionally biased region" description="Low complexity" evidence="6">
    <location>
        <begin position="23"/>
        <end position="40"/>
    </location>
</feature>
<dbReference type="GO" id="GO:0005634">
    <property type="term" value="C:nucleus"/>
    <property type="evidence" value="ECO:0007669"/>
    <property type="project" value="UniProtKB-SubCell"/>
</dbReference>
<keyword evidence="3" id="KW-0863">Zinc-finger</keyword>
<dbReference type="Pfam" id="PF07967">
    <property type="entry name" value="zf-C3HC"/>
    <property type="match status" value="1"/>
</dbReference>
<keyword evidence="5" id="KW-0539">Nucleus</keyword>
<dbReference type="InterPro" id="IPR013909">
    <property type="entry name" value="NuBaID_C"/>
</dbReference>
<keyword evidence="2" id="KW-0479">Metal-binding</keyword>
<dbReference type="AlphaFoldDB" id="A0A6G1K0S8"/>
<feature type="region of interest" description="Disordered" evidence="6">
    <location>
        <begin position="112"/>
        <end position="132"/>
    </location>
</feature>
<feature type="compositionally biased region" description="Polar residues" evidence="6">
    <location>
        <begin position="41"/>
        <end position="58"/>
    </location>
</feature>
<proteinExistence type="predicted"/>
<keyword evidence="10" id="KW-1185">Reference proteome</keyword>